<keyword evidence="4 9" id="KW-0378">Hydrolase</keyword>
<dbReference type="InterPro" id="IPR042101">
    <property type="entry name" value="SRP54_N_sf"/>
</dbReference>
<keyword evidence="3 9" id="KW-0547">Nucleotide-binding</keyword>
<comment type="subunit">
    <text evidence="9">Part of the signal recognition particle protein translocation system, which is composed of SRP and FtsY.</text>
</comment>
<dbReference type="EMBL" id="FUWV01000001">
    <property type="protein sequence ID" value="SJZ35031.1"/>
    <property type="molecule type" value="Genomic_DNA"/>
</dbReference>
<dbReference type="SUPFAM" id="SSF47364">
    <property type="entry name" value="Domain of the SRP/SRP receptor G-proteins"/>
    <property type="match status" value="1"/>
</dbReference>
<evidence type="ECO:0000313" key="12">
    <source>
        <dbReference type="EMBL" id="SJZ35031.1"/>
    </source>
</evidence>
<dbReference type="InterPro" id="IPR013822">
    <property type="entry name" value="Signal_recog_particl_SRP54_hlx"/>
</dbReference>
<dbReference type="SMART" id="SM00962">
    <property type="entry name" value="SRP54"/>
    <property type="match status" value="1"/>
</dbReference>
<keyword evidence="5 9" id="KW-0342">GTP-binding</keyword>
<dbReference type="Gene3D" id="1.20.120.140">
    <property type="entry name" value="Signal recognition particle SRP54, nucleotide-binding domain"/>
    <property type="match status" value="1"/>
</dbReference>
<dbReference type="PANTHER" id="PTHR43134:SF1">
    <property type="entry name" value="SIGNAL RECOGNITION PARTICLE RECEPTOR SUBUNIT ALPHA"/>
    <property type="match status" value="1"/>
</dbReference>
<evidence type="ECO:0000256" key="6">
    <source>
        <dbReference type="ARBA" id="ARBA00023136"/>
    </source>
</evidence>
<feature type="domain" description="SRP54-type proteins GTP-binding" evidence="11">
    <location>
        <begin position="329"/>
        <end position="342"/>
    </location>
</feature>
<evidence type="ECO:0000256" key="4">
    <source>
        <dbReference type="ARBA" id="ARBA00022801"/>
    </source>
</evidence>
<dbReference type="PROSITE" id="PS00300">
    <property type="entry name" value="SRP54"/>
    <property type="match status" value="1"/>
</dbReference>
<accession>A0A1T4JXX8</accession>
<dbReference type="Pfam" id="PF00448">
    <property type="entry name" value="SRP54"/>
    <property type="match status" value="1"/>
</dbReference>
<feature type="region of interest" description="Disordered" evidence="10">
    <location>
        <begin position="1"/>
        <end position="26"/>
    </location>
</feature>
<dbReference type="PANTHER" id="PTHR43134">
    <property type="entry name" value="SIGNAL RECOGNITION PARTICLE RECEPTOR SUBUNIT ALPHA"/>
    <property type="match status" value="1"/>
</dbReference>
<comment type="subcellular location">
    <subcellularLocation>
        <location evidence="9">Cell membrane</location>
        <topology evidence="9">Peripheral membrane protein</topology>
        <orientation evidence="9">Cytoplasmic side</orientation>
    </subcellularLocation>
    <subcellularLocation>
        <location evidence="9">Cytoplasm</location>
    </subcellularLocation>
</comment>
<dbReference type="GO" id="GO:0005047">
    <property type="term" value="F:signal recognition particle binding"/>
    <property type="evidence" value="ECO:0007669"/>
    <property type="project" value="TreeGrafter"/>
</dbReference>
<dbReference type="HAMAP" id="MF_00920">
    <property type="entry name" value="FtsY"/>
    <property type="match status" value="1"/>
</dbReference>
<dbReference type="FunFam" id="3.40.50.300:FF:000053">
    <property type="entry name" value="Signal recognition particle receptor FtsY"/>
    <property type="match status" value="1"/>
</dbReference>
<keyword evidence="7 9" id="KW-0675">Receptor</keyword>
<evidence type="ECO:0000256" key="7">
    <source>
        <dbReference type="ARBA" id="ARBA00023170"/>
    </source>
</evidence>
<dbReference type="SUPFAM" id="SSF52540">
    <property type="entry name" value="P-loop containing nucleoside triphosphate hydrolases"/>
    <property type="match status" value="1"/>
</dbReference>
<comment type="similarity">
    <text evidence="9">Belongs to the GTP-binding SRP family. FtsY subfamily.</text>
</comment>
<keyword evidence="13" id="KW-1185">Reference proteome</keyword>
<feature type="compositionally biased region" description="Basic and acidic residues" evidence="10">
    <location>
        <begin position="12"/>
        <end position="26"/>
    </location>
</feature>
<dbReference type="OrthoDB" id="9804720at2"/>
<evidence type="ECO:0000256" key="10">
    <source>
        <dbReference type="SAM" id="MobiDB-lite"/>
    </source>
</evidence>
<dbReference type="InterPro" id="IPR003593">
    <property type="entry name" value="AAA+_ATPase"/>
</dbReference>
<feature type="binding site" evidence="9">
    <location>
        <begin position="244"/>
        <end position="248"/>
    </location>
    <ligand>
        <name>GTP</name>
        <dbReference type="ChEBI" id="CHEBI:37565"/>
    </ligand>
</feature>
<dbReference type="InterPro" id="IPR036225">
    <property type="entry name" value="SRP/SRP_N"/>
</dbReference>
<evidence type="ECO:0000256" key="5">
    <source>
        <dbReference type="ARBA" id="ARBA00023134"/>
    </source>
</evidence>
<feature type="binding site" evidence="9">
    <location>
        <begin position="162"/>
        <end position="169"/>
    </location>
    <ligand>
        <name>GTP</name>
        <dbReference type="ChEBI" id="CHEBI:37565"/>
    </ligand>
</feature>
<comment type="function">
    <text evidence="9">Involved in targeting and insertion of nascent membrane proteins into the cytoplasmic membrane. Acts as a receptor for the complex formed by the signal recognition particle (SRP) and the ribosome-nascent chain (RNC).</text>
</comment>
<dbReference type="GO" id="GO:0003924">
    <property type="term" value="F:GTPase activity"/>
    <property type="evidence" value="ECO:0007669"/>
    <property type="project" value="UniProtKB-UniRule"/>
</dbReference>
<dbReference type="EC" id="3.6.5.4" evidence="9"/>
<proteinExistence type="inferred from homology"/>
<dbReference type="SMART" id="SM00382">
    <property type="entry name" value="AAA"/>
    <property type="match status" value="1"/>
</dbReference>
<organism evidence="12 13">
    <name type="scientific">Garciella nitratireducens DSM 15102</name>
    <dbReference type="NCBI Taxonomy" id="1121911"/>
    <lineage>
        <taxon>Bacteria</taxon>
        <taxon>Bacillati</taxon>
        <taxon>Bacillota</taxon>
        <taxon>Clostridia</taxon>
        <taxon>Eubacteriales</taxon>
        <taxon>Eubacteriaceae</taxon>
        <taxon>Garciella</taxon>
    </lineage>
</organism>
<keyword evidence="2 9" id="KW-0963">Cytoplasm</keyword>
<reference evidence="12 13" key="1">
    <citation type="submission" date="2017-02" db="EMBL/GenBank/DDBJ databases">
        <authorList>
            <person name="Peterson S.W."/>
        </authorList>
    </citation>
    <scope>NUCLEOTIDE SEQUENCE [LARGE SCALE GENOMIC DNA]</scope>
    <source>
        <strain evidence="12 13">DSM 15102</strain>
    </source>
</reference>
<dbReference type="GO" id="GO:0005886">
    <property type="term" value="C:plasma membrane"/>
    <property type="evidence" value="ECO:0007669"/>
    <property type="project" value="UniProtKB-SubCell"/>
</dbReference>
<evidence type="ECO:0000256" key="2">
    <source>
        <dbReference type="ARBA" id="ARBA00022490"/>
    </source>
</evidence>
<dbReference type="Proteomes" id="UP000196365">
    <property type="component" value="Unassembled WGS sequence"/>
</dbReference>
<dbReference type="InterPro" id="IPR004390">
    <property type="entry name" value="SR_rcpt_FtsY"/>
</dbReference>
<name>A0A1T4JXX8_9FIRM</name>
<feature type="binding site" evidence="9">
    <location>
        <begin position="308"/>
        <end position="311"/>
    </location>
    <ligand>
        <name>GTP</name>
        <dbReference type="ChEBI" id="CHEBI:37565"/>
    </ligand>
</feature>
<protein>
    <recommendedName>
        <fullName evidence="9">Signal recognition particle receptor FtsY</fullName>
        <shortName evidence="9">SRP receptor</shortName>
        <ecNumber evidence="9">3.6.5.4</ecNumber>
    </recommendedName>
</protein>
<dbReference type="Gene3D" id="3.40.50.300">
    <property type="entry name" value="P-loop containing nucleotide triphosphate hydrolases"/>
    <property type="match status" value="1"/>
</dbReference>
<dbReference type="InterPro" id="IPR027417">
    <property type="entry name" value="P-loop_NTPase"/>
</dbReference>
<evidence type="ECO:0000256" key="8">
    <source>
        <dbReference type="ARBA" id="ARBA00048027"/>
    </source>
</evidence>
<dbReference type="InterPro" id="IPR000897">
    <property type="entry name" value="SRP54_GTPase_dom"/>
</dbReference>
<dbReference type="NCBIfam" id="TIGR00064">
    <property type="entry name" value="ftsY"/>
    <property type="match status" value="1"/>
</dbReference>
<dbReference type="Pfam" id="PF02881">
    <property type="entry name" value="SRP54_N"/>
    <property type="match status" value="1"/>
</dbReference>
<dbReference type="GO" id="GO:0006614">
    <property type="term" value="P:SRP-dependent cotranslational protein targeting to membrane"/>
    <property type="evidence" value="ECO:0007669"/>
    <property type="project" value="InterPro"/>
</dbReference>
<evidence type="ECO:0000256" key="3">
    <source>
        <dbReference type="ARBA" id="ARBA00022741"/>
    </source>
</evidence>
<dbReference type="AlphaFoldDB" id="A0A1T4JXX8"/>
<keyword evidence="1 9" id="KW-1003">Cell membrane</keyword>
<evidence type="ECO:0000259" key="11">
    <source>
        <dbReference type="PROSITE" id="PS00300"/>
    </source>
</evidence>
<dbReference type="CDD" id="cd17874">
    <property type="entry name" value="FtsY"/>
    <property type="match status" value="1"/>
</dbReference>
<dbReference type="GO" id="GO:0005525">
    <property type="term" value="F:GTP binding"/>
    <property type="evidence" value="ECO:0007669"/>
    <property type="project" value="UniProtKB-UniRule"/>
</dbReference>
<dbReference type="FunFam" id="1.20.120.140:FF:000008">
    <property type="entry name" value="Signal recognition particle receptor FtsY"/>
    <property type="match status" value="1"/>
</dbReference>
<dbReference type="SMART" id="SM00963">
    <property type="entry name" value="SRP54_N"/>
    <property type="match status" value="1"/>
</dbReference>
<evidence type="ECO:0000256" key="1">
    <source>
        <dbReference type="ARBA" id="ARBA00022475"/>
    </source>
</evidence>
<sequence>MKDFFSKISLGKKKEEQQNKQDQLKDNIEDKELYKAKYMERKDSIEYKEIEEKNSSTLFRKLKNGLSKTRKGITEKVDRIIGQYQKIDEDLYEEIEEVLITSDIGMDTTIEIIDTMREKAHQEKIKDPQELKRLLKEIILSILKDENQEKIIETPSIYLLIGVNGVGKTTTIGKLAAQFKSQGKSVLLAAGDTFRAAAAEQLSIWAERVGVDIIKHQQGSDPAAVIFDAIQAAKARKIDVLICDTAGRLHNKKNLMNELAKINRIIEKEYAQKNRCNLLVLDATTGQNAISQAKLFSEVADINGLVLTKLDGTSKGGVILAIKKQLGIPVSYVGVGEGIDDLQIFDATQFVEALFE</sequence>
<evidence type="ECO:0000256" key="9">
    <source>
        <dbReference type="HAMAP-Rule" id="MF_00920"/>
    </source>
</evidence>
<comment type="catalytic activity">
    <reaction evidence="8 9">
        <text>GTP + H2O = GDP + phosphate + H(+)</text>
        <dbReference type="Rhea" id="RHEA:19669"/>
        <dbReference type="ChEBI" id="CHEBI:15377"/>
        <dbReference type="ChEBI" id="CHEBI:15378"/>
        <dbReference type="ChEBI" id="CHEBI:37565"/>
        <dbReference type="ChEBI" id="CHEBI:43474"/>
        <dbReference type="ChEBI" id="CHEBI:58189"/>
        <dbReference type="EC" id="3.6.5.4"/>
    </reaction>
</comment>
<evidence type="ECO:0000313" key="13">
    <source>
        <dbReference type="Proteomes" id="UP000196365"/>
    </source>
</evidence>
<keyword evidence="6 9" id="KW-0472">Membrane</keyword>
<dbReference type="GO" id="GO:0005737">
    <property type="term" value="C:cytoplasm"/>
    <property type="evidence" value="ECO:0007669"/>
    <property type="project" value="UniProtKB-SubCell"/>
</dbReference>
<gene>
    <name evidence="9" type="primary">ftsY</name>
    <name evidence="12" type="ORF">SAMN02745973_00198</name>
</gene>